<sequence>MEESGLETTTKRGNRPFIWLEMRTVMISLCILATGLGISLVVILSMKNQKDPQQLALENLCLTKDCVKAAARLMDAMNTKVDPCDNFYDFACGGWKRLNPIPEDSSSYSTFEQLRNQLQSLLKDLLESEISDEENISIQKAKILYSSCMNKSLLEDRDLSPLRIFLDELGGWPVVDINWNESNFNLYSLMSKLRLYNNNIFVYMWVSTDEKNSSTNIIQIDQGDLGMPSADYFTSKEHEDKLNAYKKFAENVAITLGATSSEAEKQIEEAIKLEIQIANITEPSEGRRDYETMYKKFTIEELTNKLPEFDWLKYLTETFSAANITLTTEQPVVVYALDFLTNLVQILKVTPKKTLANYLVWRIIMNRVNNLPKKYRDMKKDYHERIFGQQSETPRWRECATFVADNLGNAIGRLFIANYFDEEAKKSAKEMIHNIREAFNELLHEVEWMDSSTIEVAQEKANAIVERIGYPPYILNDTVLTNMYYHVDYQADFYFENVLTTIRWNAMINLKQLGQPVDNEEWLTPPAVVNAFYSSTKNEILFPAGILQPPFYSKGYPKFMNYGGIGMVIGHEITHGFDDKGRQYDKDGNLKQWWDDVVIERFKNQTQCMIEQYGNYLVPEANMNLNGIITQGENIADNGGLKQAFRAYEHWKKKTGGKEQTLPGLSSYTPEQMFFLNFAHVWCGSMRREAAINRIQTNHHSPGRFRVIGPLQNSPEFSQVFNCKQGSYMNPEQKCTVW</sequence>
<keyword evidence="2" id="KW-0645">Protease</keyword>
<dbReference type="CDD" id="cd08662">
    <property type="entry name" value="M13"/>
    <property type="match status" value="1"/>
</dbReference>
<evidence type="ECO:0000259" key="8">
    <source>
        <dbReference type="Pfam" id="PF01431"/>
    </source>
</evidence>
<name>A0A6C0PN52_OCTVU</name>
<keyword evidence="7" id="KW-1133">Transmembrane helix</keyword>
<feature type="domain" description="Peptidase M13 N-terminal" evidence="9">
    <location>
        <begin position="83"/>
        <end position="471"/>
    </location>
</feature>
<dbReference type="PANTHER" id="PTHR11733">
    <property type="entry name" value="ZINC METALLOPROTEASE FAMILY M13 NEPRILYSIN-RELATED"/>
    <property type="match status" value="1"/>
</dbReference>
<dbReference type="AlphaFoldDB" id="A0A6C0PN52"/>
<reference evidence="10" key="1">
    <citation type="submission" date="2019-06" db="EMBL/GenBank/DDBJ databases">
        <title>Sensory nociceptive neurons and pathways in the arm of the cephalopod Octopus vulgaris.</title>
        <authorList>
            <person name="Imperadore P."/>
            <person name="Di Cristina G."/>
            <person name="Fiorito G."/>
        </authorList>
    </citation>
    <scope>NUCLEOTIDE SEQUENCE</scope>
</reference>
<dbReference type="InterPro" id="IPR042089">
    <property type="entry name" value="Peptidase_M13_dom_2"/>
</dbReference>
<proteinExistence type="evidence at transcript level"/>
<evidence type="ECO:0000256" key="4">
    <source>
        <dbReference type="ARBA" id="ARBA00022801"/>
    </source>
</evidence>
<accession>A0A6C0PN52</accession>
<dbReference type="PANTHER" id="PTHR11733:SF133">
    <property type="entry name" value="PHOSPHATE-REGULATING NEUTRAL ENDOPEPTIDASE PHEX"/>
    <property type="match status" value="1"/>
</dbReference>
<evidence type="ECO:0000256" key="5">
    <source>
        <dbReference type="ARBA" id="ARBA00022833"/>
    </source>
</evidence>
<dbReference type="PRINTS" id="PR00786">
    <property type="entry name" value="NEPRILYSIN"/>
</dbReference>
<dbReference type="GO" id="GO:0004222">
    <property type="term" value="F:metalloendopeptidase activity"/>
    <property type="evidence" value="ECO:0007669"/>
    <property type="project" value="InterPro"/>
</dbReference>
<dbReference type="InterPro" id="IPR000718">
    <property type="entry name" value="Peptidase_M13"/>
</dbReference>
<keyword evidence="4" id="KW-0378">Hydrolase</keyword>
<feature type="transmembrane region" description="Helical" evidence="7">
    <location>
        <begin position="25"/>
        <end position="46"/>
    </location>
</feature>
<evidence type="ECO:0000256" key="3">
    <source>
        <dbReference type="ARBA" id="ARBA00022723"/>
    </source>
</evidence>
<keyword evidence="7" id="KW-0812">Transmembrane</keyword>
<dbReference type="Pfam" id="PF01431">
    <property type="entry name" value="Peptidase_M13"/>
    <property type="match status" value="1"/>
</dbReference>
<evidence type="ECO:0000256" key="1">
    <source>
        <dbReference type="ARBA" id="ARBA00001947"/>
    </source>
</evidence>
<evidence type="ECO:0000256" key="6">
    <source>
        <dbReference type="ARBA" id="ARBA00023049"/>
    </source>
</evidence>
<evidence type="ECO:0000259" key="9">
    <source>
        <dbReference type="Pfam" id="PF05649"/>
    </source>
</evidence>
<keyword evidence="3" id="KW-0479">Metal-binding</keyword>
<evidence type="ECO:0000256" key="2">
    <source>
        <dbReference type="ARBA" id="ARBA00022670"/>
    </source>
</evidence>
<dbReference type="Gene3D" id="3.40.390.10">
    <property type="entry name" value="Collagenase (Catalytic Domain)"/>
    <property type="match status" value="1"/>
</dbReference>
<dbReference type="GO" id="GO:0016485">
    <property type="term" value="P:protein processing"/>
    <property type="evidence" value="ECO:0007669"/>
    <property type="project" value="TreeGrafter"/>
</dbReference>
<keyword evidence="7" id="KW-0472">Membrane</keyword>
<dbReference type="PROSITE" id="PS51885">
    <property type="entry name" value="NEPRILYSIN"/>
    <property type="match status" value="1"/>
</dbReference>
<dbReference type="SUPFAM" id="SSF55486">
    <property type="entry name" value="Metalloproteases ('zincins'), catalytic domain"/>
    <property type="match status" value="1"/>
</dbReference>
<dbReference type="InterPro" id="IPR018497">
    <property type="entry name" value="Peptidase_M13_C"/>
</dbReference>
<dbReference type="GO" id="GO:0005886">
    <property type="term" value="C:plasma membrane"/>
    <property type="evidence" value="ECO:0007669"/>
    <property type="project" value="TreeGrafter"/>
</dbReference>
<dbReference type="InterPro" id="IPR008753">
    <property type="entry name" value="Peptidase_M13_N"/>
</dbReference>
<dbReference type="Pfam" id="PF05649">
    <property type="entry name" value="Peptidase_M13_N"/>
    <property type="match status" value="1"/>
</dbReference>
<keyword evidence="6" id="KW-0482">Metalloprotease</keyword>
<evidence type="ECO:0000313" key="10">
    <source>
        <dbReference type="EMBL" id="QHX41534.1"/>
    </source>
</evidence>
<protein>
    <submittedName>
        <fullName evidence="10">Neprilysin-like 1</fullName>
    </submittedName>
</protein>
<evidence type="ECO:0000256" key="7">
    <source>
        <dbReference type="SAM" id="Phobius"/>
    </source>
</evidence>
<dbReference type="GO" id="GO:0046872">
    <property type="term" value="F:metal ion binding"/>
    <property type="evidence" value="ECO:0007669"/>
    <property type="project" value="UniProtKB-KW"/>
</dbReference>
<dbReference type="InterPro" id="IPR024079">
    <property type="entry name" value="MetalloPept_cat_dom_sf"/>
</dbReference>
<dbReference type="EMBL" id="MN081827">
    <property type="protein sequence ID" value="QHX41534.1"/>
    <property type="molecule type" value="mRNA"/>
</dbReference>
<comment type="cofactor">
    <cofactor evidence="1">
        <name>Zn(2+)</name>
        <dbReference type="ChEBI" id="CHEBI:29105"/>
    </cofactor>
</comment>
<feature type="domain" description="Peptidase M13 C-terminal" evidence="8">
    <location>
        <begin position="530"/>
        <end position="737"/>
    </location>
</feature>
<keyword evidence="5" id="KW-0862">Zinc</keyword>
<organism evidence="10">
    <name type="scientific">Octopus vulgaris</name>
    <name type="common">Common octopus</name>
    <dbReference type="NCBI Taxonomy" id="6645"/>
    <lineage>
        <taxon>Eukaryota</taxon>
        <taxon>Metazoa</taxon>
        <taxon>Spiralia</taxon>
        <taxon>Lophotrochozoa</taxon>
        <taxon>Mollusca</taxon>
        <taxon>Cephalopoda</taxon>
        <taxon>Coleoidea</taxon>
        <taxon>Octopodiformes</taxon>
        <taxon>Octopoda</taxon>
        <taxon>Incirrata</taxon>
        <taxon>Octopodidae</taxon>
        <taxon>Octopus</taxon>
    </lineage>
</organism>
<dbReference type="Gene3D" id="1.10.1380.10">
    <property type="entry name" value="Neutral endopeptidase , domain2"/>
    <property type="match status" value="1"/>
</dbReference>